<comment type="caution">
    <text evidence="3">The sequence shown here is derived from an EMBL/GenBank/DDBJ whole genome shotgun (WGS) entry which is preliminary data.</text>
</comment>
<keyword evidence="4" id="KW-1185">Reference proteome</keyword>
<keyword evidence="1" id="KW-0175">Coiled coil</keyword>
<organism evidence="3 4">
    <name type="scientific">Agaribacillus aureus</name>
    <dbReference type="NCBI Taxonomy" id="3051825"/>
    <lineage>
        <taxon>Bacteria</taxon>
        <taxon>Pseudomonadati</taxon>
        <taxon>Bacteroidota</taxon>
        <taxon>Cytophagia</taxon>
        <taxon>Cytophagales</taxon>
        <taxon>Splendidivirgaceae</taxon>
        <taxon>Agaribacillus</taxon>
    </lineage>
</organism>
<reference evidence="3" key="1">
    <citation type="submission" date="2023-06" db="EMBL/GenBank/DDBJ databases">
        <title>Genomic of Agaribacillus aureum.</title>
        <authorList>
            <person name="Wang G."/>
        </authorList>
    </citation>
    <scope>NUCLEOTIDE SEQUENCE</scope>
    <source>
        <strain evidence="3">BMA12</strain>
    </source>
</reference>
<name>A0ABT8L8Z6_9BACT</name>
<feature type="coiled-coil region" evidence="1">
    <location>
        <begin position="333"/>
        <end position="367"/>
    </location>
</feature>
<dbReference type="InterPro" id="IPR051608">
    <property type="entry name" value="RQC_Subunit_NEMF"/>
</dbReference>
<dbReference type="Pfam" id="PF05670">
    <property type="entry name" value="NFACT-R_1"/>
    <property type="match status" value="1"/>
</dbReference>
<feature type="coiled-coil region" evidence="1">
    <location>
        <begin position="130"/>
        <end position="161"/>
    </location>
</feature>
<dbReference type="RefSeq" id="WP_346759565.1">
    <property type="nucleotide sequence ID" value="NZ_JAUJEB010000004.1"/>
</dbReference>
<accession>A0ABT8L8Z6</accession>
<evidence type="ECO:0000313" key="3">
    <source>
        <dbReference type="EMBL" id="MDN5214230.1"/>
    </source>
</evidence>
<evidence type="ECO:0000256" key="1">
    <source>
        <dbReference type="SAM" id="Coils"/>
    </source>
</evidence>
<dbReference type="Pfam" id="PF05833">
    <property type="entry name" value="NFACT_N"/>
    <property type="match status" value="2"/>
</dbReference>
<dbReference type="PANTHER" id="PTHR15239:SF6">
    <property type="entry name" value="RIBOSOME QUALITY CONTROL COMPLEX SUBUNIT NEMF"/>
    <property type="match status" value="1"/>
</dbReference>
<dbReference type="EMBL" id="JAUJEB010000004">
    <property type="protein sequence ID" value="MDN5214230.1"/>
    <property type="molecule type" value="Genomic_DNA"/>
</dbReference>
<gene>
    <name evidence="3" type="ORF">QQ020_19285</name>
</gene>
<dbReference type="InterPro" id="IPR008532">
    <property type="entry name" value="NFACT_RNA-bd"/>
</dbReference>
<dbReference type="Gene3D" id="2.30.310.10">
    <property type="entry name" value="ibrinogen binding protein from staphylococcus aureus domain"/>
    <property type="match status" value="1"/>
</dbReference>
<dbReference type="PANTHER" id="PTHR15239">
    <property type="entry name" value="NUCLEAR EXPORT MEDIATOR FACTOR NEMF"/>
    <property type="match status" value="1"/>
</dbReference>
<sequence length="517" mass="60262">MQNNYYFLRQLTRELGELLTACQLSACFSQQKDELVMGFSKPGFEYYLKATLQADFCCLSFQREFHRTKKNSVNIFPLALGKKINRIYQATNERSFVMHLEEGYCLLFKMHGNRSNIILFKDNQIIALFKNNLKKDMNLSLDNIDRALDQGRERFEELQGNYPLMFPTFGKVIKSYLQQQQYESQDIKMQWEMIQALLGELSSPTYFIVDYQGRIVFSLVKIGRIIQSFQNPVEAVTQFYYEYVKNHRLHHERSAILKTLENRKRKTENYIQKTQSKLNQIEGSRKNEEIANIIMANLHQITPHATKITLYDFYHNREIDVKLKKDLSPQKNAENYYRKAKNQKLEVNALNANLQKRKHHLNELSDQIDTIKGAENLKALRQIINKEVATGEEQEQRKALPYKKFTFLGYDIFVGKSAASNDILTQKIAKKDDLWLHARDVSGSHVVIKNRPGKPFPKELIEKAAALAAFYSKRKNDSLCPVIYTSKKYVRKPKSAPPGMVKVEKEKVILVEPENFG</sequence>
<feature type="domain" description="NFACT RNA-binding" evidence="2">
    <location>
        <begin position="409"/>
        <end position="499"/>
    </location>
</feature>
<dbReference type="Proteomes" id="UP001172083">
    <property type="component" value="Unassembled WGS sequence"/>
</dbReference>
<evidence type="ECO:0000313" key="4">
    <source>
        <dbReference type="Proteomes" id="UP001172083"/>
    </source>
</evidence>
<proteinExistence type="predicted"/>
<protein>
    <submittedName>
        <fullName evidence="3">NFACT RNA binding domain-containing protein</fullName>
    </submittedName>
</protein>
<evidence type="ECO:0000259" key="2">
    <source>
        <dbReference type="Pfam" id="PF05670"/>
    </source>
</evidence>